<dbReference type="GO" id="GO:0032259">
    <property type="term" value="P:methylation"/>
    <property type="evidence" value="ECO:0007669"/>
    <property type="project" value="UniProtKB-KW"/>
</dbReference>
<dbReference type="Gene3D" id="3.40.50.150">
    <property type="entry name" value="Vaccinia Virus protein VP39"/>
    <property type="match status" value="1"/>
</dbReference>
<evidence type="ECO:0000259" key="4">
    <source>
        <dbReference type="Pfam" id="PF13649"/>
    </source>
</evidence>
<dbReference type="Pfam" id="PF13649">
    <property type="entry name" value="Methyltransf_25"/>
    <property type="match status" value="1"/>
</dbReference>
<dbReference type="PANTHER" id="PTHR43464">
    <property type="entry name" value="METHYLTRANSFERASE"/>
    <property type="match status" value="1"/>
</dbReference>
<organism evidence="5 6">
    <name type="scientific">Hydrogenophaga intermedia</name>
    <dbReference type="NCBI Taxonomy" id="65786"/>
    <lineage>
        <taxon>Bacteria</taxon>
        <taxon>Pseudomonadati</taxon>
        <taxon>Pseudomonadota</taxon>
        <taxon>Betaproteobacteria</taxon>
        <taxon>Burkholderiales</taxon>
        <taxon>Comamonadaceae</taxon>
        <taxon>Hydrogenophaga</taxon>
    </lineage>
</organism>
<dbReference type="SUPFAM" id="SSF53335">
    <property type="entry name" value="S-adenosyl-L-methionine-dependent methyltransferases"/>
    <property type="match status" value="1"/>
</dbReference>
<dbReference type="InterPro" id="IPR029063">
    <property type="entry name" value="SAM-dependent_MTases_sf"/>
</dbReference>
<dbReference type="AlphaFoldDB" id="A0A1L1PQ48"/>
<accession>A0A1L1PQ48</accession>
<evidence type="ECO:0000313" key="5">
    <source>
        <dbReference type="EMBL" id="CDN89819.1"/>
    </source>
</evidence>
<feature type="domain" description="Methyltransferase" evidence="4">
    <location>
        <begin position="40"/>
        <end position="133"/>
    </location>
</feature>
<reference evidence="6" key="1">
    <citation type="submission" date="2014-02" db="EMBL/GenBank/DDBJ databases">
        <authorList>
            <person name="Gan H."/>
        </authorList>
    </citation>
    <scope>NUCLEOTIDE SEQUENCE [LARGE SCALE GENOMIC DNA]</scope>
    <source>
        <strain evidence="6">S1</strain>
    </source>
</reference>
<keyword evidence="6" id="KW-1185">Reference proteome</keyword>
<reference evidence="6" key="2">
    <citation type="submission" date="2014-11" db="EMBL/GenBank/DDBJ databases">
        <title>Draft genome sequence of Hydrogenophaga intermedia S1.</title>
        <authorList>
            <person name="Gan H.M."/>
            <person name="Chew T.H."/>
            <person name="Stolz A."/>
        </authorList>
    </citation>
    <scope>NUCLEOTIDE SEQUENCE [LARGE SCALE GENOMIC DNA]</scope>
    <source>
        <strain evidence="6">S1</strain>
    </source>
</reference>
<name>A0A1L1PQ48_HYDIT</name>
<dbReference type="Proteomes" id="UP000028878">
    <property type="component" value="Unassembled WGS sequence"/>
</dbReference>
<evidence type="ECO:0000256" key="2">
    <source>
        <dbReference type="ARBA" id="ARBA00022679"/>
    </source>
</evidence>
<dbReference type="EMBL" id="CCAE010000054">
    <property type="protein sequence ID" value="CDN89819.1"/>
    <property type="molecule type" value="Genomic_DNA"/>
</dbReference>
<gene>
    <name evidence="5" type="ORF">BN948_04259</name>
</gene>
<dbReference type="PANTHER" id="PTHR43464:SF19">
    <property type="entry name" value="UBIQUINONE BIOSYNTHESIS O-METHYLTRANSFERASE, MITOCHONDRIAL"/>
    <property type="match status" value="1"/>
</dbReference>
<keyword evidence="1" id="KW-0489">Methyltransferase</keyword>
<keyword evidence="3" id="KW-0949">S-adenosyl-L-methionine</keyword>
<evidence type="ECO:0000256" key="1">
    <source>
        <dbReference type="ARBA" id="ARBA00022603"/>
    </source>
</evidence>
<evidence type="ECO:0000313" key="6">
    <source>
        <dbReference type="Proteomes" id="UP000028878"/>
    </source>
</evidence>
<dbReference type="InterPro" id="IPR041698">
    <property type="entry name" value="Methyltransf_25"/>
</dbReference>
<evidence type="ECO:0000256" key="3">
    <source>
        <dbReference type="ARBA" id="ARBA00022691"/>
    </source>
</evidence>
<keyword evidence="2" id="KW-0808">Transferase</keyword>
<proteinExistence type="predicted"/>
<protein>
    <submittedName>
        <fullName evidence="5">Tellurite resistance protein</fullName>
    </submittedName>
</protein>
<sequence length="201" mass="21849">MTPNHSIDFFDRQFQRQIAEGELALNPFEQATLPHLRGRVLDFGCGLGNLALRAARQGSAVDALDASAAAIAHLRDLAARESLPLRATEADLRDHVPEGLYDTVVCIGLLMFFDCASAWRQLERLQAATAPGGVLALNVLIEGTTFMGMFAPAGHCLFEPGHVRERFAGWESLHDSIDTFDAPGGTAKRFLTLIARRPLAP</sequence>
<dbReference type="RefSeq" id="WP_009517482.1">
    <property type="nucleotide sequence ID" value="NZ_CCAE010000054.1"/>
</dbReference>
<dbReference type="GO" id="GO:0008168">
    <property type="term" value="F:methyltransferase activity"/>
    <property type="evidence" value="ECO:0007669"/>
    <property type="project" value="UniProtKB-KW"/>
</dbReference>